<sequence length="371" mass="41615">MASTPVIVRSTNSTKIPRPLLTAFNLSASVRFPDGPYGSVHAKRLLEDLKSTLGEERASPPIPTSMGVKMASAVGTLVTSLHSYGQNTGGLSSGYRQKARSFELYAIMAYLETRFPALESGQPREKERREYEILQLALADNNVVKSSKDGRDKIISTVREYLSRRQWTEITPELAHDLMERVQSKENTPGKISMEYGIGGESTWVSKNRIGNPFASPKLGALVGYIGEYNKQHHTSWTLLDVFIAGYRGEAKVAGMLSLARLSCIYGREAQQMEKELFEMWLRKGLKIVQVVNILLTQITNDRPWLYIVKDPLKRYILAFSQKYSAPEQCTAKILNLLKTDVFSSKELLIEAQAAEREIEDFVLKAKKSVS</sequence>
<evidence type="ECO:0000313" key="2">
    <source>
        <dbReference type="EMBL" id="CAK7893458.1"/>
    </source>
</evidence>
<dbReference type="EMBL" id="CAKLBY020000003">
    <property type="protein sequence ID" value="CAK7893458.1"/>
    <property type="molecule type" value="Genomic_DNA"/>
</dbReference>
<name>A0AAV1SZ43_9STRA</name>
<organism evidence="2 5">
    <name type="scientific">Peronospora matthiolae</name>
    <dbReference type="NCBI Taxonomy" id="2874970"/>
    <lineage>
        <taxon>Eukaryota</taxon>
        <taxon>Sar</taxon>
        <taxon>Stramenopiles</taxon>
        <taxon>Oomycota</taxon>
        <taxon>Peronosporomycetes</taxon>
        <taxon>Peronosporales</taxon>
        <taxon>Peronosporaceae</taxon>
        <taxon>Peronospora</taxon>
    </lineage>
</organism>
<evidence type="ECO:0008006" key="6">
    <source>
        <dbReference type="Google" id="ProtNLM"/>
    </source>
</evidence>
<comment type="caution">
    <text evidence="2">The sequence shown here is derived from an EMBL/GenBank/DDBJ whole genome shotgun (WGS) entry which is preliminary data.</text>
</comment>
<evidence type="ECO:0000313" key="5">
    <source>
        <dbReference type="Proteomes" id="UP001162060"/>
    </source>
</evidence>
<dbReference type="Proteomes" id="UP001162060">
    <property type="component" value="Unassembled WGS sequence"/>
</dbReference>
<gene>
    <name evidence="3" type="ORF">PM001_LOCUS26345</name>
    <name evidence="4" type="ORF">PM001_LOCUS26352</name>
    <name evidence="1" type="ORF">PM001_LOCUS599</name>
    <name evidence="2" type="ORF">PM001_LOCUS606</name>
</gene>
<protein>
    <recommendedName>
        <fullName evidence="6">LAGLIDADG endonuclease</fullName>
    </recommendedName>
</protein>
<dbReference type="AlphaFoldDB" id="A0AAV1SZ43"/>
<evidence type="ECO:0000313" key="4">
    <source>
        <dbReference type="EMBL" id="CAK7941202.1"/>
    </source>
</evidence>
<dbReference type="EMBL" id="CAKLBY020000003">
    <property type="protein sequence ID" value="CAK7893423.1"/>
    <property type="molecule type" value="Genomic_DNA"/>
</dbReference>
<evidence type="ECO:0000313" key="3">
    <source>
        <dbReference type="EMBL" id="CAK7941195.1"/>
    </source>
</evidence>
<accession>A0AAV1SZ43</accession>
<dbReference type="EMBL" id="CAKLBY020000264">
    <property type="protein sequence ID" value="CAK7941202.1"/>
    <property type="molecule type" value="Genomic_DNA"/>
</dbReference>
<dbReference type="EMBL" id="CAKLBY020000264">
    <property type="protein sequence ID" value="CAK7941195.1"/>
    <property type="molecule type" value="Genomic_DNA"/>
</dbReference>
<proteinExistence type="predicted"/>
<evidence type="ECO:0000313" key="1">
    <source>
        <dbReference type="EMBL" id="CAK7893423.1"/>
    </source>
</evidence>
<reference evidence="2" key="1">
    <citation type="submission" date="2024-01" db="EMBL/GenBank/DDBJ databases">
        <authorList>
            <person name="Webb A."/>
        </authorList>
    </citation>
    <scope>NUCLEOTIDE SEQUENCE</scope>
    <source>
        <strain evidence="2">Pm1</strain>
    </source>
</reference>